<keyword evidence="2" id="KW-1185">Reference proteome</keyword>
<reference evidence="1" key="1">
    <citation type="submission" date="2020-05" db="EMBL/GenBank/DDBJ databases">
        <title>Chitinophaga laudate sp. nov., isolated from a tropical peat swamp.</title>
        <authorList>
            <person name="Goh C.B.S."/>
            <person name="Lee M.S."/>
            <person name="Parimannan S."/>
            <person name="Pasbakhsh P."/>
            <person name="Yule C.M."/>
            <person name="Rajandas H."/>
            <person name="Loke S."/>
            <person name="Croft L."/>
            <person name="Tan J.B.L."/>
        </authorList>
    </citation>
    <scope>NUCLEOTIDE SEQUENCE</scope>
    <source>
        <strain evidence="1">Mgbs1</strain>
    </source>
</reference>
<dbReference type="InterPro" id="IPR058238">
    <property type="entry name" value="Lant_leader_dom"/>
</dbReference>
<evidence type="ECO:0000313" key="2">
    <source>
        <dbReference type="Proteomes" id="UP000281028"/>
    </source>
</evidence>
<dbReference type="AlphaFoldDB" id="A0A433WAG2"/>
<comment type="caution">
    <text evidence="1">The sequence shown here is derived from an EMBL/GenBank/DDBJ whole genome shotgun (WGS) entry which is preliminary data.</text>
</comment>
<gene>
    <name evidence="1" type="ORF">ECE50_023400</name>
</gene>
<dbReference type="OrthoDB" id="679924at2"/>
<sequence>MKKKISLNKKLFLQKETIGSLNSSQQQEVQGGVRTKTYFTAPTVPSPINCLCCYIPTESQNSPCTN</sequence>
<name>A0A433WAG2_9BACT</name>
<dbReference type="EMBL" id="RIAR02000001">
    <property type="protein sequence ID" value="NSL89809.1"/>
    <property type="molecule type" value="Genomic_DNA"/>
</dbReference>
<organism evidence="1 2">
    <name type="scientific">Chitinophaga solisilvae</name>
    <dbReference type="NCBI Taxonomy" id="1233460"/>
    <lineage>
        <taxon>Bacteria</taxon>
        <taxon>Pseudomonadati</taxon>
        <taxon>Bacteroidota</taxon>
        <taxon>Chitinophagia</taxon>
        <taxon>Chitinophagales</taxon>
        <taxon>Chitinophagaceae</taxon>
        <taxon>Chitinophaga</taxon>
    </lineage>
</organism>
<dbReference type="NCBIfam" id="NF038153">
    <property type="entry name" value="lant_leader_L1a"/>
    <property type="match status" value="1"/>
</dbReference>
<dbReference type="Proteomes" id="UP000281028">
    <property type="component" value="Unassembled WGS sequence"/>
</dbReference>
<accession>A0A433WAG2</accession>
<evidence type="ECO:0000313" key="1">
    <source>
        <dbReference type="EMBL" id="NSL89809.1"/>
    </source>
</evidence>
<protein>
    <submittedName>
        <fullName evidence="1">Uncharacterized protein</fullName>
    </submittedName>
</protein>
<proteinExistence type="predicted"/>